<reference evidence="2 3" key="1">
    <citation type="submission" date="2015-07" db="EMBL/GenBank/DDBJ databases">
        <title>Genome sequence of Leptolinea tardivitalis DSM 16556.</title>
        <authorList>
            <person name="Hemp J."/>
            <person name="Ward L.M."/>
            <person name="Pace L.A."/>
            <person name="Fischer W.W."/>
        </authorList>
    </citation>
    <scope>NUCLEOTIDE SEQUENCE [LARGE SCALE GENOMIC DNA]</scope>
    <source>
        <strain evidence="2 3">YMTK-2</strain>
    </source>
</reference>
<keyword evidence="1" id="KW-0812">Transmembrane</keyword>
<evidence type="ECO:0000313" key="2">
    <source>
        <dbReference type="EMBL" id="KPL71026.1"/>
    </source>
</evidence>
<accession>A0A0N8GKY9</accession>
<dbReference type="AlphaFoldDB" id="A0A0N8GKY9"/>
<dbReference type="STRING" id="229920.ADM99_12065"/>
<evidence type="ECO:0000256" key="1">
    <source>
        <dbReference type="SAM" id="Phobius"/>
    </source>
</evidence>
<keyword evidence="3" id="KW-1185">Reference proteome</keyword>
<dbReference type="OrthoDB" id="165512at2"/>
<feature type="transmembrane region" description="Helical" evidence="1">
    <location>
        <begin position="84"/>
        <end position="102"/>
    </location>
</feature>
<dbReference type="RefSeq" id="WP_062422755.1">
    <property type="nucleotide sequence ID" value="NZ_BBYA01000011.1"/>
</dbReference>
<dbReference type="InterPro" id="IPR038430">
    <property type="entry name" value="NDAH_ubi_oxred_su3_sf"/>
</dbReference>
<comment type="caution">
    <text evidence="2">The sequence shown here is derived from an EMBL/GenBank/DDBJ whole genome shotgun (WGS) entry which is preliminary data.</text>
</comment>
<protein>
    <recommendedName>
        <fullName evidence="4">NADH-quinone oxidoreductase subunit</fullName>
    </recommendedName>
</protein>
<keyword evidence="1" id="KW-0472">Membrane</keyword>
<feature type="transmembrane region" description="Helical" evidence="1">
    <location>
        <begin position="60"/>
        <end position="78"/>
    </location>
</feature>
<feature type="transmembrane region" description="Helical" evidence="1">
    <location>
        <begin position="6"/>
        <end position="25"/>
    </location>
</feature>
<proteinExistence type="predicted"/>
<dbReference type="Proteomes" id="UP000050430">
    <property type="component" value="Unassembled WGS sequence"/>
</dbReference>
<keyword evidence="1" id="KW-1133">Transmembrane helix</keyword>
<sequence length="103" mass="10823">MDILLSPPVAFLLYIPLVGLITLLGRKLAGPEHANPMKSSLYASGEEAPTSAAAPGYKPFFLIAFFFAFLHLGMLVLGTGGFNWTTGAYVIGLALALIALILG</sequence>
<evidence type="ECO:0000313" key="3">
    <source>
        <dbReference type="Proteomes" id="UP000050430"/>
    </source>
</evidence>
<evidence type="ECO:0008006" key="4">
    <source>
        <dbReference type="Google" id="ProtNLM"/>
    </source>
</evidence>
<dbReference type="Gene3D" id="1.20.58.1610">
    <property type="entry name" value="NADH:ubiquinone/plastoquinone oxidoreductase, chain 3"/>
    <property type="match status" value="1"/>
</dbReference>
<dbReference type="EMBL" id="LGCK01000012">
    <property type="protein sequence ID" value="KPL71026.1"/>
    <property type="molecule type" value="Genomic_DNA"/>
</dbReference>
<gene>
    <name evidence="2" type="ORF">ADM99_12065</name>
</gene>
<name>A0A0N8GKY9_9CHLR</name>
<organism evidence="2 3">
    <name type="scientific">Leptolinea tardivitalis</name>
    <dbReference type="NCBI Taxonomy" id="229920"/>
    <lineage>
        <taxon>Bacteria</taxon>
        <taxon>Bacillati</taxon>
        <taxon>Chloroflexota</taxon>
        <taxon>Anaerolineae</taxon>
        <taxon>Anaerolineales</taxon>
        <taxon>Anaerolineaceae</taxon>
        <taxon>Leptolinea</taxon>
    </lineage>
</organism>